<proteinExistence type="predicted"/>
<name>A0A7W7Z2M9_9BRAD</name>
<protein>
    <submittedName>
        <fullName evidence="1">Uncharacterized protein</fullName>
    </submittedName>
</protein>
<gene>
    <name evidence="1" type="ORF">HNR60_001501</name>
</gene>
<dbReference type="Proteomes" id="UP000542353">
    <property type="component" value="Unassembled WGS sequence"/>
</dbReference>
<accession>A0A7W7Z2M9</accession>
<dbReference type="AlphaFoldDB" id="A0A7W7Z2M9"/>
<keyword evidence="2" id="KW-1185">Reference proteome</keyword>
<dbReference type="RefSeq" id="WP_184255954.1">
    <property type="nucleotide sequence ID" value="NZ_JACHIH010000006.1"/>
</dbReference>
<dbReference type="EMBL" id="JACHIH010000006">
    <property type="protein sequence ID" value="MBB5046753.1"/>
    <property type="molecule type" value="Genomic_DNA"/>
</dbReference>
<reference evidence="1 2" key="1">
    <citation type="submission" date="2020-08" db="EMBL/GenBank/DDBJ databases">
        <title>Genomic Encyclopedia of Type Strains, Phase IV (KMG-IV): sequencing the most valuable type-strain genomes for metagenomic binning, comparative biology and taxonomic classification.</title>
        <authorList>
            <person name="Goeker M."/>
        </authorList>
    </citation>
    <scope>NUCLEOTIDE SEQUENCE [LARGE SCALE GENOMIC DNA]</scope>
    <source>
        <strain evidence="1 2">DSM 12706</strain>
    </source>
</reference>
<organism evidence="1 2">
    <name type="scientific">Rhodopseudomonas rhenobacensis</name>
    <dbReference type="NCBI Taxonomy" id="87461"/>
    <lineage>
        <taxon>Bacteria</taxon>
        <taxon>Pseudomonadati</taxon>
        <taxon>Pseudomonadota</taxon>
        <taxon>Alphaproteobacteria</taxon>
        <taxon>Hyphomicrobiales</taxon>
        <taxon>Nitrobacteraceae</taxon>
        <taxon>Rhodopseudomonas</taxon>
    </lineage>
</organism>
<comment type="caution">
    <text evidence="1">The sequence shown here is derived from an EMBL/GenBank/DDBJ whole genome shotgun (WGS) entry which is preliminary data.</text>
</comment>
<evidence type="ECO:0000313" key="2">
    <source>
        <dbReference type="Proteomes" id="UP000542353"/>
    </source>
</evidence>
<evidence type="ECO:0000313" key="1">
    <source>
        <dbReference type="EMBL" id="MBB5046753.1"/>
    </source>
</evidence>
<sequence length="66" mass="7140">MTWLQLAAAAPQSFTAVSTVPEQQYQALLAEIHRAMAEGASFQTFRTRVAALQLRVLGPALIGGRQ</sequence>